<dbReference type="AlphaFoldDB" id="X1G2Y7"/>
<feature type="non-terminal residue" evidence="1">
    <location>
        <position position="150"/>
    </location>
</feature>
<gene>
    <name evidence="1" type="ORF">S03H2_39806</name>
</gene>
<accession>X1G2Y7</accession>
<name>X1G2Y7_9ZZZZ</name>
<protein>
    <submittedName>
        <fullName evidence="1">Uncharacterized protein</fullName>
    </submittedName>
</protein>
<evidence type="ECO:0000313" key="1">
    <source>
        <dbReference type="EMBL" id="GAH51607.1"/>
    </source>
</evidence>
<proteinExistence type="predicted"/>
<reference evidence="1" key="1">
    <citation type="journal article" date="2014" name="Front. Microbiol.">
        <title>High frequency of phylogenetically diverse reductive dehalogenase-homologous genes in deep subseafloor sedimentary metagenomes.</title>
        <authorList>
            <person name="Kawai M."/>
            <person name="Futagami T."/>
            <person name="Toyoda A."/>
            <person name="Takaki Y."/>
            <person name="Nishi S."/>
            <person name="Hori S."/>
            <person name="Arai W."/>
            <person name="Tsubouchi T."/>
            <person name="Morono Y."/>
            <person name="Uchiyama I."/>
            <person name="Ito T."/>
            <person name="Fujiyama A."/>
            <person name="Inagaki F."/>
            <person name="Takami H."/>
        </authorList>
    </citation>
    <scope>NUCLEOTIDE SEQUENCE</scope>
    <source>
        <strain evidence="1">Expedition CK06-06</strain>
    </source>
</reference>
<dbReference type="EMBL" id="BARU01024641">
    <property type="protein sequence ID" value="GAH51607.1"/>
    <property type="molecule type" value="Genomic_DNA"/>
</dbReference>
<comment type="caution">
    <text evidence="1">The sequence shown here is derived from an EMBL/GenBank/DDBJ whole genome shotgun (WGS) entry which is preliminary data.</text>
</comment>
<sequence>MPQKDVRILSVFNRDALGALLRFDFDRLIKCPKDKRRNFVKKEGDIAKLIPNVRKAKSLFCYSICSGIRGDGSRFRDRCPYFERYTAKQVICRLSPSGRVNIEEYATCAKLERIVRVGINRGEIEEFGSSDLTNVSKSVCEKCEYLVKIE</sequence>
<organism evidence="1">
    <name type="scientific">marine sediment metagenome</name>
    <dbReference type="NCBI Taxonomy" id="412755"/>
    <lineage>
        <taxon>unclassified sequences</taxon>
        <taxon>metagenomes</taxon>
        <taxon>ecological metagenomes</taxon>
    </lineage>
</organism>